<proteinExistence type="inferred from homology"/>
<dbReference type="GO" id="GO:0006260">
    <property type="term" value="P:DNA replication"/>
    <property type="evidence" value="ECO:0007669"/>
    <property type="project" value="TreeGrafter"/>
</dbReference>
<dbReference type="NCBIfam" id="NF038214">
    <property type="entry name" value="IS21_help_AAA"/>
    <property type="match status" value="1"/>
</dbReference>
<dbReference type="EMBL" id="CP000096">
    <property type="protein sequence ID" value="ABB24684.1"/>
    <property type="molecule type" value="Genomic_DNA"/>
</dbReference>
<dbReference type="InterPro" id="IPR002611">
    <property type="entry name" value="IstB_ATP-bd"/>
</dbReference>
<dbReference type="PANTHER" id="PTHR30050:SF4">
    <property type="entry name" value="ATP-BINDING PROTEIN RV3427C IN INSERTION SEQUENCE-RELATED"/>
    <property type="match status" value="1"/>
</dbReference>
<reference evidence="6" key="1">
    <citation type="submission" date="2005-08" db="EMBL/GenBank/DDBJ databases">
        <title>Complete sequence of Pelodictyon luteolum DSM 273.</title>
        <authorList>
            <consortium name="US DOE Joint Genome Institute"/>
            <person name="Copeland A."/>
            <person name="Lucas S."/>
            <person name="Lapidus A."/>
            <person name="Barry K."/>
            <person name="Detter J.C."/>
            <person name="Glavina T."/>
            <person name="Hammon N."/>
            <person name="Israni S."/>
            <person name="Pitluck S."/>
            <person name="Bryant D."/>
            <person name="Schmutz J."/>
            <person name="Larimer F."/>
            <person name="Land M."/>
            <person name="Kyrpides N."/>
            <person name="Ivanova N."/>
            <person name="Richardson P."/>
        </authorList>
    </citation>
    <scope>NUCLEOTIDE SEQUENCE [LARGE SCALE GENOMIC DNA]</scope>
    <source>
        <strain evidence="6">DSM 273 / BCRC 81028 / 2530</strain>
    </source>
</reference>
<dbReference type="InterPro" id="IPR028350">
    <property type="entry name" value="DNAC/IstB-like"/>
</dbReference>
<dbReference type="GO" id="GO:0005524">
    <property type="term" value="F:ATP binding"/>
    <property type="evidence" value="ECO:0007669"/>
    <property type="project" value="UniProtKB-KW"/>
</dbReference>
<dbReference type="KEGG" id="plt:Plut_1831"/>
<dbReference type="Proteomes" id="UP000002709">
    <property type="component" value="Chromosome"/>
</dbReference>
<comment type="similarity">
    <text evidence="1">Belongs to the IS21/IS1162 putative ATP-binding protein family.</text>
</comment>
<dbReference type="CDD" id="cd00009">
    <property type="entry name" value="AAA"/>
    <property type="match status" value="1"/>
</dbReference>
<dbReference type="RefSeq" id="WP_011358555.1">
    <property type="nucleotide sequence ID" value="NC_007512.1"/>
</dbReference>
<evidence type="ECO:0000256" key="1">
    <source>
        <dbReference type="ARBA" id="ARBA00008059"/>
    </source>
</evidence>
<protein>
    <submittedName>
        <fullName evidence="5">ATPase</fullName>
    </submittedName>
</protein>
<dbReference type="InterPro" id="IPR003593">
    <property type="entry name" value="AAA+_ATPase"/>
</dbReference>
<dbReference type="PANTHER" id="PTHR30050">
    <property type="entry name" value="CHROMOSOMAL REPLICATION INITIATOR PROTEIN DNAA"/>
    <property type="match status" value="1"/>
</dbReference>
<sequence>MNTQITLDQLRSMKLNGMADTYEALLSLPVHEQPEADMLLAKLIDAEYHYRKEQLSKRYLQQSRIRYPAILEQVQCSAARNLKREQLISLADCRFIDRGENILITGPTGCGKSYLACALGRQACTLGHRVLYFNMTRFLEQIAQTKLDGTFVKFLNKIERTDLMILDDFGLQPLDGTTRIALLQILEDRYGKLAVIITSQLPVAQWHDVIGEPTIADGIMDRLLGNAHRLEITGESMRRRKLEKNL</sequence>
<name>Q3B1U7_CHLL3</name>
<evidence type="ECO:0000259" key="4">
    <source>
        <dbReference type="SMART" id="SM00382"/>
    </source>
</evidence>
<keyword evidence="2" id="KW-0547">Nucleotide-binding</keyword>
<organism evidence="5 6">
    <name type="scientific">Chlorobium luteolum (strain DSM 273 / BCRC 81028 / 2530)</name>
    <name type="common">Pelodictyon luteolum</name>
    <dbReference type="NCBI Taxonomy" id="319225"/>
    <lineage>
        <taxon>Bacteria</taxon>
        <taxon>Pseudomonadati</taxon>
        <taxon>Chlorobiota</taxon>
        <taxon>Chlorobiia</taxon>
        <taxon>Chlorobiales</taxon>
        <taxon>Chlorobiaceae</taxon>
        <taxon>Chlorobium/Pelodictyon group</taxon>
        <taxon>Pelodictyon</taxon>
    </lineage>
</organism>
<dbReference type="InterPro" id="IPR027417">
    <property type="entry name" value="P-loop_NTPase"/>
</dbReference>
<evidence type="ECO:0000313" key="5">
    <source>
        <dbReference type="EMBL" id="ABB24684.1"/>
    </source>
</evidence>
<dbReference type="HOGENOM" id="CLU_062999_7_0_10"/>
<dbReference type="STRING" id="319225.Plut_1831"/>
<dbReference type="AlphaFoldDB" id="Q3B1U7"/>
<evidence type="ECO:0000313" key="6">
    <source>
        <dbReference type="Proteomes" id="UP000002709"/>
    </source>
</evidence>
<feature type="domain" description="AAA+ ATPase" evidence="4">
    <location>
        <begin position="98"/>
        <end position="226"/>
    </location>
</feature>
<keyword evidence="3" id="KW-0067">ATP-binding</keyword>
<dbReference type="Pfam" id="PF01695">
    <property type="entry name" value="IstB_IS21"/>
    <property type="match status" value="1"/>
</dbReference>
<dbReference type="SMART" id="SM00382">
    <property type="entry name" value="AAA"/>
    <property type="match status" value="1"/>
</dbReference>
<dbReference type="SUPFAM" id="SSF52540">
    <property type="entry name" value="P-loop containing nucleoside triphosphate hydrolases"/>
    <property type="match status" value="1"/>
</dbReference>
<accession>Q3B1U7</accession>
<dbReference type="OrthoDB" id="8064373at2"/>
<keyword evidence="6" id="KW-1185">Reference proteome</keyword>
<dbReference type="eggNOG" id="COG1484">
    <property type="taxonomic scope" value="Bacteria"/>
</dbReference>
<evidence type="ECO:0000256" key="3">
    <source>
        <dbReference type="ARBA" id="ARBA00022840"/>
    </source>
</evidence>
<dbReference type="Gene3D" id="3.40.50.300">
    <property type="entry name" value="P-loop containing nucleotide triphosphate hydrolases"/>
    <property type="match status" value="1"/>
</dbReference>
<evidence type="ECO:0000256" key="2">
    <source>
        <dbReference type="ARBA" id="ARBA00022741"/>
    </source>
</evidence>
<dbReference type="InterPro" id="IPR047661">
    <property type="entry name" value="IstB"/>
</dbReference>
<gene>
    <name evidence="5" type="ordered locus">Plut_1831</name>
</gene>
<dbReference type="PIRSF" id="PIRSF003073">
    <property type="entry name" value="DNAC_TnpB_IstB"/>
    <property type="match status" value="1"/>
</dbReference>